<dbReference type="EMBL" id="JACSDI010000001">
    <property type="protein sequence ID" value="MCG9963140.1"/>
    <property type="molecule type" value="Genomic_DNA"/>
</dbReference>
<feature type="chain" id="PRO_5047370893" evidence="1">
    <location>
        <begin position="20"/>
        <end position="153"/>
    </location>
</feature>
<reference evidence="2 3" key="1">
    <citation type="submission" date="2020-08" db="EMBL/GenBank/DDBJ databases">
        <title>Whole genome sequence of Shewanella sp strain PS-2.</title>
        <authorList>
            <person name="Das S.K."/>
        </authorList>
    </citation>
    <scope>NUCLEOTIDE SEQUENCE [LARGE SCALE GENOMIC DNA]</scope>
    <source>
        <strain evidence="2 3">PS-2</strain>
    </source>
</reference>
<evidence type="ECO:0000313" key="3">
    <source>
        <dbReference type="Proteomes" id="UP000829384"/>
    </source>
</evidence>
<organism evidence="2 3">
    <name type="scientific">Shewanella cutis</name>
    <dbReference type="NCBI Taxonomy" id="2766780"/>
    <lineage>
        <taxon>Bacteria</taxon>
        <taxon>Pseudomonadati</taxon>
        <taxon>Pseudomonadota</taxon>
        <taxon>Gammaproteobacteria</taxon>
        <taxon>Alteromonadales</taxon>
        <taxon>Shewanellaceae</taxon>
        <taxon>Shewanella</taxon>
    </lineage>
</organism>
<name>A0ABS9QS17_9GAMM</name>
<dbReference type="RefSeq" id="WP_240129851.1">
    <property type="nucleotide sequence ID" value="NZ_JACSDI010000001.1"/>
</dbReference>
<gene>
    <name evidence="2" type="ORF">H9J30_04250</name>
</gene>
<accession>A0ABS9QS17</accession>
<evidence type="ECO:0000256" key="1">
    <source>
        <dbReference type="SAM" id="SignalP"/>
    </source>
</evidence>
<keyword evidence="3" id="KW-1185">Reference proteome</keyword>
<sequence length="153" mass="16736">MRFTLFLALFISLSSTANAADNTAMKNCSLSAPLPKSGEEANHGQLMLISPRTSELSPNYSGCQTLWFAINGKPIKVSEVEFFNGKPTKFTGFENEQGKISFSCTYKNAKLVNSVGQCDSELPMNIPMASMPSGCFEKVKTGKWPPECEYDGQ</sequence>
<dbReference type="Proteomes" id="UP000829384">
    <property type="component" value="Unassembled WGS sequence"/>
</dbReference>
<protein>
    <submittedName>
        <fullName evidence="2">Uncharacterized protein</fullName>
    </submittedName>
</protein>
<feature type="signal peptide" evidence="1">
    <location>
        <begin position="1"/>
        <end position="19"/>
    </location>
</feature>
<comment type="caution">
    <text evidence="2">The sequence shown here is derived from an EMBL/GenBank/DDBJ whole genome shotgun (WGS) entry which is preliminary data.</text>
</comment>
<proteinExistence type="predicted"/>
<keyword evidence="1" id="KW-0732">Signal</keyword>
<evidence type="ECO:0000313" key="2">
    <source>
        <dbReference type="EMBL" id="MCG9963140.1"/>
    </source>
</evidence>